<sequence>WPDVPPWILREPEVDFTFLRRDRGDGVAGAFGDFMGLKWGSFLQLYTDGSKDPESGRVAVGL</sequence>
<gene>
    <name evidence="1" type="primary">CAPTEDRAFT_187673</name>
</gene>
<reference evidence="1" key="2">
    <citation type="submission" date="2016-06" db="EMBL/GenBank/DDBJ databases">
        <title>The genome of a short-lived fish provides insights into sex chromosome evolution and the genetic control of aging.</title>
        <authorList>
            <person name="Reichwald K."/>
            <person name="Felder M."/>
            <person name="Petzold A."/>
            <person name="Koch P."/>
            <person name="Groth M."/>
            <person name="Platzer M."/>
        </authorList>
    </citation>
    <scope>NUCLEOTIDE SEQUENCE</scope>
    <source>
        <tissue evidence="1">Brain</tissue>
    </source>
</reference>
<feature type="non-terminal residue" evidence="1">
    <location>
        <position position="1"/>
    </location>
</feature>
<dbReference type="EMBL" id="HADW01008131">
    <property type="protein sequence ID" value="SBP09531.1"/>
    <property type="molecule type" value="Transcribed_RNA"/>
</dbReference>
<dbReference type="EMBL" id="HADX01009578">
    <property type="protein sequence ID" value="SBP31810.1"/>
    <property type="molecule type" value="Transcribed_RNA"/>
</dbReference>
<dbReference type="AlphaFoldDB" id="A0A1A7YPI4"/>
<feature type="non-terminal residue" evidence="1">
    <location>
        <position position="62"/>
    </location>
</feature>
<accession>A0A1A7YPI4</accession>
<reference evidence="1" key="1">
    <citation type="submission" date="2016-05" db="EMBL/GenBank/DDBJ databases">
        <authorList>
            <person name="Lavstsen T."/>
            <person name="Jespersen J.S."/>
        </authorList>
    </citation>
    <scope>NUCLEOTIDE SEQUENCE</scope>
    <source>
        <tissue evidence="1">Brain</tissue>
    </source>
</reference>
<organism evidence="1">
    <name type="scientific">Iconisemion striatum</name>
    <dbReference type="NCBI Taxonomy" id="60296"/>
    <lineage>
        <taxon>Eukaryota</taxon>
        <taxon>Metazoa</taxon>
        <taxon>Chordata</taxon>
        <taxon>Craniata</taxon>
        <taxon>Vertebrata</taxon>
        <taxon>Euteleostomi</taxon>
        <taxon>Actinopterygii</taxon>
        <taxon>Neopterygii</taxon>
        <taxon>Teleostei</taxon>
        <taxon>Neoteleostei</taxon>
        <taxon>Acanthomorphata</taxon>
        <taxon>Ovalentaria</taxon>
        <taxon>Atherinomorphae</taxon>
        <taxon>Cyprinodontiformes</taxon>
        <taxon>Nothobranchiidae</taxon>
        <taxon>Iconisemion</taxon>
    </lineage>
</organism>
<proteinExistence type="predicted"/>
<protein>
    <submittedName>
        <fullName evidence="1">Uncharacterized protein</fullName>
    </submittedName>
</protein>
<name>A0A1A7YPI4_9TELE</name>
<evidence type="ECO:0000313" key="1">
    <source>
        <dbReference type="EMBL" id="SBP31810.1"/>
    </source>
</evidence>